<feature type="domain" description="HTH luxR-type" evidence="1">
    <location>
        <begin position="279"/>
        <end position="336"/>
    </location>
</feature>
<proteinExistence type="predicted"/>
<sequence length="353" mass="38654">MRTATARVFRVQESAMRESAKCGDCVGGLSGMDDGLTSRDREAYRLLTEGADVPEPDIERLVGLGLADREAWVAGMYAALDPRGAARRQLADARAELERAAARLADVPHLDGLATYWDPERWYSGAAAEFLPTPEEMNRRIGDVSAAAEVETWTAQPARPVDRDPEVQRAGVERMVGVLERGVRARSLYPASAVCHGQTRAYVDSIIEAGAEVRAVDMPFPRMLIIDARHLFIDNLVVEDASSNSGWHVFDRAIVMWARSIFSLFWDAGRRWQDTSPTDGTLSARQALILRELAAGYDQEQTAARVGVGARTVGKELAEARAALGMHTTAQLMAWWGQMAVTRSGDGPRRSAS</sequence>
<evidence type="ECO:0000313" key="2">
    <source>
        <dbReference type="EMBL" id="GAA3718509.1"/>
    </source>
</evidence>
<name>A0ABP7EFF6_9ACTN</name>
<dbReference type="Proteomes" id="UP001499884">
    <property type="component" value="Unassembled WGS sequence"/>
</dbReference>
<comment type="caution">
    <text evidence="2">The sequence shown here is derived from an EMBL/GenBank/DDBJ whole genome shotgun (WGS) entry which is preliminary data.</text>
</comment>
<evidence type="ECO:0000259" key="1">
    <source>
        <dbReference type="SMART" id="SM00421"/>
    </source>
</evidence>
<reference evidence="3" key="1">
    <citation type="journal article" date="2019" name="Int. J. Syst. Evol. Microbiol.">
        <title>The Global Catalogue of Microorganisms (GCM) 10K type strain sequencing project: providing services to taxonomists for standard genome sequencing and annotation.</title>
        <authorList>
            <consortium name="The Broad Institute Genomics Platform"/>
            <consortium name="The Broad Institute Genome Sequencing Center for Infectious Disease"/>
            <person name="Wu L."/>
            <person name="Ma J."/>
        </authorList>
    </citation>
    <scope>NUCLEOTIDE SEQUENCE [LARGE SCALE GENOMIC DNA]</scope>
    <source>
        <strain evidence="3">JCM 30846</strain>
    </source>
</reference>
<dbReference type="InterPro" id="IPR036388">
    <property type="entry name" value="WH-like_DNA-bd_sf"/>
</dbReference>
<dbReference type="SMART" id="SM00421">
    <property type="entry name" value="HTH_LUXR"/>
    <property type="match status" value="1"/>
</dbReference>
<accession>A0ABP7EFF6</accession>
<protein>
    <recommendedName>
        <fullName evidence="1">HTH luxR-type domain-containing protein</fullName>
    </recommendedName>
</protein>
<dbReference type="InterPro" id="IPR016032">
    <property type="entry name" value="Sig_transdc_resp-reg_C-effctor"/>
</dbReference>
<dbReference type="SUPFAM" id="SSF46894">
    <property type="entry name" value="C-terminal effector domain of the bipartite response regulators"/>
    <property type="match status" value="1"/>
</dbReference>
<evidence type="ECO:0000313" key="3">
    <source>
        <dbReference type="Proteomes" id="UP001499884"/>
    </source>
</evidence>
<dbReference type="InterPro" id="IPR051797">
    <property type="entry name" value="TrmB-like"/>
</dbReference>
<organism evidence="2 3">
    <name type="scientific">Streptomyces tremellae</name>
    <dbReference type="NCBI Taxonomy" id="1124239"/>
    <lineage>
        <taxon>Bacteria</taxon>
        <taxon>Bacillati</taxon>
        <taxon>Actinomycetota</taxon>
        <taxon>Actinomycetes</taxon>
        <taxon>Kitasatosporales</taxon>
        <taxon>Streptomycetaceae</taxon>
        <taxon>Streptomyces</taxon>
    </lineage>
</organism>
<dbReference type="InterPro" id="IPR000792">
    <property type="entry name" value="Tscrpt_reg_LuxR_C"/>
</dbReference>
<dbReference type="PANTHER" id="PTHR34293">
    <property type="entry name" value="HTH-TYPE TRANSCRIPTIONAL REGULATOR TRMBL2"/>
    <property type="match status" value="1"/>
</dbReference>
<dbReference type="PANTHER" id="PTHR34293:SF1">
    <property type="entry name" value="HTH-TYPE TRANSCRIPTIONAL REGULATOR TRMBL2"/>
    <property type="match status" value="1"/>
</dbReference>
<dbReference type="Gene3D" id="1.10.10.10">
    <property type="entry name" value="Winged helix-like DNA-binding domain superfamily/Winged helix DNA-binding domain"/>
    <property type="match status" value="1"/>
</dbReference>
<dbReference type="EMBL" id="BAABEP010000006">
    <property type="protein sequence ID" value="GAA3718509.1"/>
    <property type="molecule type" value="Genomic_DNA"/>
</dbReference>
<gene>
    <name evidence="2" type="ORF">GCM10023082_15050</name>
</gene>
<keyword evidence="3" id="KW-1185">Reference proteome</keyword>